<dbReference type="OrthoDB" id="2016523at2759"/>
<dbReference type="WBParaSite" id="HCON_00141860-00001">
    <property type="protein sequence ID" value="HCON_00141860-00001"/>
    <property type="gene ID" value="HCON_00141860"/>
</dbReference>
<dbReference type="AlphaFoldDB" id="A0A7I4YUG7"/>
<evidence type="ECO:0000313" key="3">
    <source>
        <dbReference type="Proteomes" id="UP000025227"/>
    </source>
</evidence>
<reference evidence="4" key="1">
    <citation type="submission" date="2020-12" db="UniProtKB">
        <authorList>
            <consortium name="WormBaseParasite"/>
        </authorList>
    </citation>
    <scope>IDENTIFICATION</scope>
    <source>
        <strain evidence="4">MHco3</strain>
    </source>
</reference>
<evidence type="ECO:0000256" key="1">
    <source>
        <dbReference type="SAM" id="Phobius"/>
    </source>
</evidence>
<sequence>MRKVLRFAAAALAVLTTLINVFLFAYLISKEGKTTSAHNSCDSGKKTQSSSWDDLLPLFPELQHISAHDLDPVHLSQPVEYKRKKLVIGIPVAERKTDYIIETLTSLFSNLGDNYRNEILFITMFATMEISSDFVRNKSAEIRGKFADEIRNGILQVIGVPPVWYNINVDKIPATFNDSSDRMYWRTKQNIDYVYLMTYSSGLGDYYMQLEDDVIAAADYARVIFNYIAFKSRKPWFVMEFSSMGFIAKLFRCSDLKYMTHAIALYYRFKPVDWILMDILQSRYCSLDASKEDCAKTIRCYQLNSGTSQFQHVGKISSLTGKVQKIYDHTFGTGKSEGFRWNPFADVISSMPTEKKYEAQVGYSRNVGIWFTNVTGGSFVSILFLQPINISGIMFLSGVPPAIDDKFGPETEVYALDTEGRRTSLGRFSLNGDFLYRSDGTIVEELRIEVTESLPHWVILDHIRIDTNPECVSLIN</sequence>
<dbReference type="Pfam" id="PF04666">
    <property type="entry name" value="MGAT4_cons"/>
    <property type="match status" value="1"/>
</dbReference>
<dbReference type="GO" id="GO:0005795">
    <property type="term" value="C:Golgi stack"/>
    <property type="evidence" value="ECO:0007669"/>
    <property type="project" value="TreeGrafter"/>
</dbReference>
<evidence type="ECO:0000259" key="2">
    <source>
        <dbReference type="Pfam" id="PF04666"/>
    </source>
</evidence>
<evidence type="ECO:0000313" key="4">
    <source>
        <dbReference type="WBParaSite" id="HCON_00141860-00001"/>
    </source>
</evidence>
<dbReference type="PANTHER" id="PTHR12062:SF9">
    <property type="entry name" value="ALPHA-1,3-MANNOSYL-GLYCOPROTEIN 4-BETA-N-ACETYLGLUCOSAMINYLTRANSFERASE A, ISOFORM A"/>
    <property type="match status" value="1"/>
</dbReference>
<keyword evidence="1" id="KW-1133">Transmembrane helix</keyword>
<keyword evidence="1" id="KW-0472">Membrane</keyword>
<dbReference type="Proteomes" id="UP000025227">
    <property type="component" value="Unplaced"/>
</dbReference>
<keyword evidence="3" id="KW-1185">Reference proteome</keyword>
<dbReference type="PANTHER" id="PTHR12062">
    <property type="entry name" value="N-ACETYLGLUCOSAMINYLTRANSFERASE VI"/>
    <property type="match status" value="1"/>
</dbReference>
<proteinExistence type="predicted"/>
<organism evidence="3 4">
    <name type="scientific">Haemonchus contortus</name>
    <name type="common">Barber pole worm</name>
    <dbReference type="NCBI Taxonomy" id="6289"/>
    <lineage>
        <taxon>Eukaryota</taxon>
        <taxon>Metazoa</taxon>
        <taxon>Ecdysozoa</taxon>
        <taxon>Nematoda</taxon>
        <taxon>Chromadorea</taxon>
        <taxon>Rhabditida</taxon>
        <taxon>Rhabditina</taxon>
        <taxon>Rhabditomorpha</taxon>
        <taxon>Strongyloidea</taxon>
        <taxon>Trichostrongylidae</taxon>
        <taxon>Haemonchus</taxon>
    </lineage>
</organism>
<dbReference type="GO" id="GO:0005793">
    <property type="term" value="C:endoplasmic reticulum-Golgi intermediate compartment"/>
    <property type="evidence" value="ECO:0007669"/>
    <property type="project" value="TreeGrafter"/>
</dbReference>
<dbReference type="InterPro" id="IPR006759">
    <property type="entry name" value="Glyco_transf_54"/>
</dbReference>
<dbReference type="InterPro" id="IPR057279">
    <property type="entry name" value="MGAT4"/>
</dbReference>
<feature type="domain" description="MGAT4 conserved region" evidence="2">
    <location>
        <begin position="59"/>
        <end position="331"/>
    </location>
</feature>
<dbReference type="GO" id="GO:0005783">
    <property type="term" value="C:endoplasmic reticulum"/>
    <property type="evidence" value="ECO:0007669"/>
    <property type="project" value="TreeGrafter"/>
</dbReference>
<name>A0A7I4YUG7_HAECO</name>
<dbReference type="GO" id="GO:0008375">
    <property type="term" value="F:acetylglucosaminyltransferase activity"/>
    <property type="evidence" value="ECO:0007669"/>
    <property type="project" value="TreeGrafter"/>
</dbReference>
<keyword evidence="1" id="KW-0812">Transmembrane</keyword>
<accession>A0A7I4YUG7</accession>
<dbReference type="GO" id="GO:0006487">
    <property type="term" value="P:protein N-linked glycosylation"/>
    <property type="evidence" value="ECO:0007669"/>
    <property type="project" value="TreeGrafter"/>
</dbReference>
<protein>
    <submittedName>
        <fullName evidence="4">Alpha-1,3-mannosyl-glycoprotein 4-beta-N-acetylglucosaminyltransferase A</fullName>
    </submittedName>
</protein>
<feature type="transmembrane region" description="Helical" evidence="1">
    <location>
        <begin position="7"/>
        <end position="28"/>
    </location>
</feature>